<name>A0ABV9E937_9ACTN</name>
<keyword evidence="2" id="KW-1185">Reference proteome</keyword>
<evidence type="ECO:0000313" key="1">
    <source>
        <dbReference type="EMBL" id="MFC4586050.1"/>
    </source>
</evidence>
<protein>
    <recommendedName>
        <fullName evidence="3">TetR family transcriptional regulator</fullName>
    </recommendedName>
</protein>
<sequence length="160" mass="16866">MVDSWRGLPRPARVVAEAADEAVAAALSRDPEAYRLAAARLAGLGSEHVGLVLGTVVRSLLEDAHPDGLTVDDVQAVVGRCARAAFAWFPDVDADVLVMLVAGALGVHQAEPDFQLDGKDVTRQAPLLIADLLAASGQRFDRRLSAAFADLARSQSAEMP</sequence>
<organism evidence="1 2">
    <name type="scientific">Sphaerisporangium corydalis</name>
    <dbReference type="NCBI Taxonomy" id="1441875"/>
    <lineage>
        <taxon>Bacteria</taxon>
        <taxon>Bacillati</taxon>
        <taxon>Actinomycetota</taxon>
        <taxon>Actinomycetes</taxon>
        <taxon>Streptosporangiales</taxon>
        <taxon>Streptosporangiaceae</taxon>
        <taxon>Sphaerisporangium</taxon>
    </lineage>
</organism>
<dbReference type="EMBL" id="JBHSFN010000004">
    <property type="protein sequence ID" value="MFC4586050.1"/>
    <property type="molecule type" value="Genomic_DNA"/>
</dbReference>
<evidence type="ECO:0000313" key="2">
    <source>
        <dbReference type="Proteomes" id="UP001595891"/>
    </source>
</evidence>
<dbReference type="Proteomes" id="UP001595891">
    <property type="component" value="Unassembled WGS sequence"/>
</dbReference>
<reference evidence="2" key="1">
    <citation type="journal article" date="2019" name="Int. J. Syst. Evol. Microbiol.">
        <title>The Global Catalogue of Microorganisms (GCM) 10K type strain sequencing project: providing services to taxonomists for standard genome sequencing and annotation.</title>
        <authorList>
            <consortium name="The Broad Institute Genomics Platform"/>
            <consortium name="The Broad Institute Genome Sequencing Center for Infectious Disease"/>
            <person name="Wu L."/>
            <person name="Ma J."/>
        </authorList>
    </citation>
    <scope>NUCLEOTIDE SEQUENCE [LARGE SCALE GENOMIC DNA]</scope>
    <source>
        <strain evidence="2">CCUG 49560</strain>
    </source>
</reference>
<proteinExistence type="predicted"/>
<comment type="caution">
    <text evidence="1">The sequence shown here is derived from an EMBL/GenBank/DDBJ whole genome shotgun (WGS) entry which is preliminary data.</text>
</comment>
<gene>
    <name evidence="1" type="ORF">ACFO8L_08200</name>
</gene>
<evidence type="ECO:0008006" key="3">
    <source>
        <dbReference type="Google" id="ProtNLM"/>
    </source>
</evidence>
<dbReference type="RefSeq" id="WP_262841699.1">
    <property type="nucleotide sequence ID" value="NZ_JANZYP010000006.1"/>
</dbReference>
<accession>A0ABV9E937</accession>